<dbReference type="RefSeq" id="WP_266595073.1">
    <property type="nucleotide sequence ID" value="NZ_JAPHNL010000001.1"/>
</dbReference>
<feature type="region of interest" description="Disordered" evidence="1">
    <location>
        <begin position="132"/>
        <end position="187"/>
    </location>
</feature>
<feature type="compositionally biased region" description="Basic and acidic residues" evidence="1">
    <location>
        <begin position="494"/>
        <end position="503"/>
    </location>
</feature>
<evidence type="ECO:0000313" key="4">
    <source>
        <dbReference type="Proteomes" id="UP001163064"/>
    </source>
</evidence>
<sequence length="503" mass="53565">MPAALTPQSIMRIQRNAGNAAAVRLVARQRHAHGPGCGHGEETTHVQRSTAPDVLRSSGKPLDGEVRGDMEGRLGADFSDFSDVRVHDDGAQREFAAEVGGPVAGTDNGGGLRVSDSSDRFERAADANANAVRTLSGSSPVQRVSVGHPAAQRNKGAAAVQRMPKETTDKRAGKKSQGKAKKSRGKTVAEALMTELVKLGWKPHGANQSLTIHKPAKTDAPSERSKAGNLNGTAKARIYGDTANLKEPRPYPEDERSRQSTRWITTLALNYLNGLRKAPEEVQATVHEAKLYISANKNTANDALRALAEETQTGSAFLRALIDGNAPESLDGRSRRHRSKAESRLTGEEDMSSGYQSIIRALSAKVEVPAKVDKENDGLHAERRLAEALPPGAVTPATTVGTKRPCVACYISLYNGTGISPGPYWPSKAANLGFANYTLEGAEMLAAQIDTAVVNAGGTYASLELLCDDHEENIENGVHWNYNTDSDSDSDAGGADRMDTSSA</sequence>
<feature type="compositionally biased region" description="Polar residues" evidence="1">
    <location>
        <begin position="132"/>
        <end position="142"/>
    </location>
</feature>
<reference evidence="3" key="1">
    <citation type="submission" date="2022-10" db="EMBL/GenBank/DDBJ databases">
        <title>Streptomyces beihaiensis sp. nov., a chitin degrading actinobacterium, isolated from shrimp pond soil.</title>
        <authorList>
            <person name="Xie J."/>
            <person name="Shen N."/>
        </authorList>
    </citation>
    <scope>NUCLEOTIDE SEQUENCE</scope>
    <source>
        <strain evidence="3">GXMU-J5</strain>
    </source>
</reference>
<proteinExistence type="predicted"/>
<feature type="compositionally biased region" description="Basic and acidic residues" evidence="1">
    <location>
        <begin position="62"/>
        <end position="74"/>
    </location>
</feature>
<feature type="compositionally biased region" description="Basic residues" evidence="1">
    <location>
        <begin position="172"/>
        <end position="185"/>
    </location>
</feature>
<keyword evidence="4" id="KW-1185">Reference proteome</keyword>
<protein>
    <submittedName>
        <fullName evidence="3">DUF4157 domain-containing protein</fullName>
    </submittedName>
</protein>
<feature type="region of interest" description="Disordered" evidence="1">
    <location>
        <begin position="32"/>
        <end position="74"/>
    </location>
</feature>
<evidence type="ECO:0000259" key="2">
    <source>
        <dbReference type="Pfam" id="PF13699"/>
    </source>
</evidence>
<name>A0ABT3TML2_9ACTN</name>
<comment type="caution">
    <text evidence="3">The sequence shown here is derived from an EMBL/GenBank/DDBJ whole genome shotgun (WGS) entry which is preliminary data.</text>
</comment>
<dbReference type="Proteomes" id="UP001163064">
    <property type="component" value="Unassembled WGS sequence"/>
</dbReference>
<feature type="domain" description="eCIS core" evidence="2">
    <location>
        <begin position="61"/>
        <end position="100"/>
    </location>
</feature>
<accession>A0ABT3TML2</accession>
<evidence type="ECO:0000313" key="3">
    <source>
        <dbReference type="EMBL" id="MCX3058232.1"/>
    </source>
</evidence>
<feature type="region of interest" description="Disordered" evidence="1">
    <location>
        <begin position="327"/>
        <end position="349"/>
    </location>
</feature>
<gene>
    <name evidence="3" type="ORF">OFY01_00280</name>
</gene>
<dbReference type="EMBL" id="JAPHNL010000001">
    <property type="protein sequence ID" value="MCX3058232.1"/>
    <property type="molecule type" value="Genomic_DNA"/>
</dbReference>
<feature type="region of interest" description="Disordered" evidence="1">
    <location>
        <begin position="479"/>
        <end position="503"/>
    </location>
</feature>
<organism evidence="3 4">
    <name type="scientific">Streptomyces beihaiensis</name>
    <dbReference type="NCBI Taxonomy" id="2984495"/>
    <lineage>
        <taxon>Bacteria</taxon>
        <taxon>Bacillati</taxon>
        <taxon>Actinomycetota</taxon>
        <taxon>Actinomycetes</taxon>
        <taxon>Kitasatosporales</taxon>
        <taxon>Streptomycetaceae</taxon>
        <taxon>Streptomyces</taxon>
    </lineage>
</organism>
<dbReference type="InterPro" id="IPR025295">
    <property type="entry name" value="eCIS_core_dom"/>
</dbReference>
<evidence type="ECO:0000256" key="1">
    <source>
        <dbReference type="SAM" id="MobiDB-lite"/>
    </source>
</evidence>
<dbReference type="Pfam" id="PF13699">
    <property type="entry name" value="eCIS_core"/>
    <property type="match status" value="1"/>
</dbReference>